<dbReference type="RefSeq" id="WP_119763508.1">
    <property type="nucleotide sequence ID" value="NZ_QYUM01000003.1"/>
</dbReference>
<proteinExistence type="predicted"/>
<reference evidence="2 3" key="1">
    <citation type="submission" date="2018-09" db="EMBL/GenBank/DDBJ databases">
        <authorList>
            <person name="Zhu H."/>
        </authorList>
    </citation>
    <scope>NUCLEOTIDE SEQUENCE [LARGE SCALE GENOMIC DNA]</scope>
    <source>
        <strain evidence="2 3">K2R01-6</strain>
    </source>
</reference>
<sequence>MASLSSEMLHASTVEIGGRAVLIEGLSGSGKSDLALRLIDRGARLISDDYTLVKREKGGLLATAAPNIAGKIEVRGLGIIELGNVEDVPVGLIVTLGEPVARIPGAEMTRKIAGVAVPVVALNGLEASAPVKVELALRQIGMPASA</sequence>
<dbReference type="SUPFAM" id="SSF53795">
    <property type="entry name" value="PEP carboxykinase-like"/>
    <property type="match status" value="1"/>
</dbReference>
<dbReference type="GO" id="GO:0005524">
    <property type="term" value="F:ATP binding"/>
    <property type="evidence" value="ECO:0007669"/>
    <property type="project" value="InterPro"/>
</dbReference>
<dbReference type="CDD" id="cd01918">
    <property type="entry name" value="HprK_C"/>
    <property type="match status" value="1"/>
</dbReference>
<accession>A0A418WN30</accession>
<evidence type="ECO:0000313" key="3">
    <source>
        <dbReference type="Proteomes" id="UP000286100"/>
    </source>
</evidence>
<comment type="caution">
    <text evidence="2">The sequence shown here is derived from an EMBL/GenBank/DDBJ whole genome shotgun (WGS) entry which is preliminary data.</text>
</comment>
<dbReference type="PANTHER" id="PTHR30305">
    <property type="entry name" value="PROTEIN YJDM-RELATED"/>
    <property type="match status" value="1"/>
</dbReference>
<dbReference type="PANTHER" id="PTHR30305:SF1">
    <property type="entry name" value="HPR KINASE_PHOSPHORYLASE"/>
    <property type="match status" value="1"/>
</dbReference>
<dbReference type="InterPro" id="IPR027417">
    <property type="entry name" value="P-loop_NTPase"/>
</dbReference>
<dbReference type="Proteomes" id="UP000286100">
    <property type="component" value="Unassembled WGS sequence"/>
</dbReference>
<dbReference type="EMBL" id="QYUM01000003">
    <property type="protein sequence ID" value="RJF91408.1"/>
    <property type="molecule type" value="Genomic_DNA"/>
</dbReference>
<dbReference type="GO" id="GO:0006109">
    <property type="term" value="P:regulation of carbohydrate metabolic process"/>
    <property type="evidence" value="ECO:0007669"/>
    <property type="project" value="InterPro"/>
</dbReference>
<dbReference type="Gene3D" id="3.40.50.300">
    <property type="entry name" value="P-loop containing nucleotide triphosphate hydrolases"/>
    <property type="match status" value="1"/>
</dbReference>
<keyword evidence="3" id="KW-1185">Reference proteome</keyword>
<gene>
    <name evidence="2" type="ORF">D3876_15040</name>
</gene>
<name>A0A418WN30_9SPHN</name>
<dbReference type="OrthoDB" id="8326226at2"/>
<dbReference type="InterPro" id="IPR011104">
    <property type="entry name" value="Hpr_kin/Pase_C"/>
</dbReference>
<evidence type="ECO:0000259" key="1">
    <source>
        <dbReference type="Pfam" id="PF07475"/>
    </source>
</evidence>
<dbReference type="GO" id="GO:0000155">
    <property type="term" value="F:phosphorelay sensor kinase activity"/>
    <property type="evidence" value="ECO:0007669"/>
    <property type="project" value="InterPro"/>
</dbReference>
<protein>
    <submittedName>
        <fullName evidence="2">Aldolase</fullName>
    </submittedName>
</protein>
<dbReference type="Pfam" id="PF07475">
    <property type="entry name" value="Hpr_kinase_C"/>
    <property type="match status" value="1"/>
</dbReference>
<evidence type="ECO:0000313" key="2">
    <source>
        <dbReference type="EMBL" id="RJF91408.1"/>
    </source>
</evidence>
<organism evidence="2 3">
    <name type="scientific">Sphingomonas cavernae</name>
    <dbReference type="NCBI Taxonomy" id="2320861"/>
    <lineage>
        <taxon>Bacteria</taxon>
        <taxon>Pseudomonadati</taxon>
        <taxon>Pseudomonadota</taxon>
        <taxon>Alphaproteobacteria</taxon>
        <taxon>Sphingomonadales</taxon>
        <taxon>Sphingomonadaceae</taxon>
        <taxon>Sphingomonas</taxon>
    </lineage>
</organism>
<feature type="domain" description="HPr kinase/phosphorylase C-terminal" evidence="1">
    <location>
        <begin position="6"/>
        <end position="83"/>
    </location>
</feature>
<dbReference type="AlphaFoldDB" id="A0A418WN30"/>